<dbReference type="EMBL" id="BORW01000024">
    <property type="protein sequence ID" value="GIO68969.1"/>
    <property type="molecule type" value="Genomic_DNA"/>
</dbReference>
<accession>A0ABQ4M0J3</accession>
<proteinExistence type="predicted"/>
<protein>
    <submittedName>
        <fullName evidence="2">Uncharacterized protein</fullName>
    </submittedName>
</protein>
<evidence type="ECO:0000313" key="2">
    <source>
        <dbReference type="EMBL" id="GIO68969.1"/>
    </source>
</evidence>
<comment type="caution">
    <text evidence="2">The sequence shown here is derived from an EMBL/GenBank/DDBJ whole genome shotgun (WGS) entry which is preliminary data.</text>
</comment>
<name>A0ABQ4M0J3_9BACL</name>
<keyword evidence="3" id="KW-1185">Reference proteome</keyword>
<dbReference type="RefSeq" id="WP_212951568.1">
    <property type="nucleotide sequence ID" value="NZ_BORW01000024.1"/>
</dbReference>
<gene>
    <name evidence="2" type="ORF">J21TS3_37900</name>
</gene>
<evidence type="ECO:0000256" key="1">
    <source>
        <dbReference type="SAM" id="MobiDB-lite"/>
    </source>
</evidence>
<organism evidence="2 3">
    <name type="scientific">Paenibacillus cookii</name>
    <dbReference type="NCBI Taxonomy" id="157839"/>
    <lineage>
        <taxon>Bacteria</taxon>
        <taxon>Bacillati</taxon>
        <taxon>Bacillota</taxon>
        <taxon>Bacilli</taxon>
        <taxon>Bacillales</taxon>
        <taxon>Paenibacillaceae</taxon>
        <taxon>Paenibacillus</taxon>
    </lineage>
</organism>
<evidence type="ECO:0000313" key="3">
    <source>
        <dbReference type="Proteomes" id="UP000680638"/>
    </source>
</evidence>
<feature type="region of interest" description="Disordered" evidence="1">
    <location>
        <begin position="1"/>
        <end position="20"/>
    </location>
</feature>
<dbReference type="Proteomes" id="UP000680638">
    <property type="component" value="Unassembled WGS sequence"/>
</dbReference>
<reference evidence="2 3" key="1">
    <citation type="submission" date="2021-03" db="EMBL/GenBank/DDBJ databases">
        <title>Antimicrobial resistance genes in bacteria isolated from Japanese honey, and their potential for conferring macrolide and lincosamide resistance in the American foulbrood pathogen Paenibacillus larvae.</title>
        <authorList>
            <person name="Okamoto M."/>
            <person name="Kumagai M."/>
            <person name="Kanamori H."/>
            <person name="Takamatsu D."/>
        </authorList>
    </citation>
    <scope>NUCLEOTIDE SEQUENCE [LARGE SCALE GENOMIC DNA]</scope>
    <source>
        <strain evidence="2 3">J21TS3</strain>
    </source>
</reference>
<sequence>MKGTAQFLPDRPVPIPKEENNEKSAKIPVFFFFKEIKKQTANSQGARAPVPSFPTVIIFNEKAMIFHVP</sequence>